<evidence type="ECO:0000256" key="9">
    <source>
        <dbReference type="SAM" id="Coils"/>
    </source>
</evidence>
<keyword evidence="13" id="KW-1185">Reference proteome</keyword>
<keyword evidence="10" id="KW-0472">Membrane</keyword>
<dbReference type="EMBL" id="JBHSKD010000018">
    <property type="protein sequence ID" value="MFC5177826.1"/>
    <property type="molecule type" value="Genomic_DNA"/>
</dbReference>
<evidence type="ECO:0000313" key="13">
    <source>
        <dbReference type="Proteomes" id="UP001596087"/>
    </source>
</evidence>
<dbReference type="Proteomes" id="UP001596087">
    <property type="component" value="Unassembled WGS sequence"/>
</dbReference>
<keyword evidence="5" id="KW-0547">Nucleotide-binding</keyword>
<organism evidence="12 13">
    <name type="scientific">Nocardioides taihuensis</name>
    <dbReference type="NCBI Taxonomy" id="1835606"/>
    <lineage>
        <taxon>Bacteria</taxon>
        <taxon>Bacillati</taxon>
        <taxon>Actinomycetota</taxon>
        <taxon>Actinomycetes</taxon>
        <taxon>Propionibacteriales</taxon>
        <taxon>Nocardioidaceae</taxon>
        <taxon>Nocardioides</taxon>
    </lineage>
</organism>
<feature type="transmembrane region" description="Helical" evidence="10">
    <location>
        <begin position="53"/>
        <end position="71"/>
    </location>
</feature>
<feature type="transmembrane region" description="Helical" evidence="10">
    <location>
        <begin position="124"/>
        <end position="142"/>
    </location>
</feature>
<dbReference type="PANTHER" id="PTHR24421:SF10">
    <property type="entry name" value="NITRATE_NITRITE SENSOR PROTEIN NARQ"/>
    <property type="match status" value="1"/>
</dbReference>
<keyword evidence="3" id="KW-0597">Phosphoprotein</keyword>
<proteinExistence type="predicted"/>
<dbReference type="InterPro" id="IPR036890">
    <property type="entry name" value="HATPase_C_sf"/>
</dbReference>
<dbReference type="Gene3D" id="3.30.565.10">
    <property type="entry name" value="Histidine kinase-like ATPase, C-terminal domain"/>
    <property type="match status" value="1"/>
</dbReference>
<evidence type="ECO:0000256" key="6">
    <source>
        <dbReference type="ARBA" id="ARBA00022777"/>
    </source>
</evidence>
<dbReference type="SUPFAM" id="SSF55874">
    <property type="entry name" value="ATPase domain of HSP90 chaperone/DNA topoisomerase II/histidine kinase"/>
    <property type="match status" value="1"/>
</dbReference>
<feature type="domain" description="Signal transduction histidine kinase subgroup 3 dimerisation and phosphoacceptor" evidence="11">
    <location>
        <begin position="170"/>
        <end position="235"/>
    </location>
</feature>
<evidence type="ECO:0000259" key="11">
    <source>
        <dbReference type="Pfam" id="PF07730"/>
    </source>
</evidence>
<dbReference type="Pfam" id="PF07730">
    <property type="entry name" value="HisKA_3"/>
    <property type="match status" value="1"/>
</dbReference>
<evidence type="ECO:0000256" key="8">
    <source>
        <dbReference type="ARBA" id="ARBA00023012"/>
    </source>
</evidence>
<evidence type="ECO:0000256" key="5">
    <source>
        <dbReference type="ARBA" id="ARBA00022741"/>
    </source>
</evidence>
<keyword evidence="9" id="KW-0175">Coiled coil</keyword>
<gene>
    <name evidence="12" type="ORF">ACFPGP_14180</name>
</gene>
<dbReference type="GO" id="GO:0016301">
    <property type="term" value="F:kinase activity"/>
    <property type="evidence" value="ECO:0007669"/>
    <property type="project" value="UniProtKB-KW"/>
</dbReference>
<evidence type="ECO:0000256" key="2">
    <source>
        <dbReference type="ARBA" id="ARBA00012438"/>
    </source>
</evidence>
<reference evidence="13" key="1">
    <citation type="journal article" date="2019" name="Int. J. Syst. Evol. Microbiol.">
        <title>The Global Catalogue of Microorganisms (GCM) 10K type strain sequencing project: providing services to taxonomists for standard genome sequencing and annotation.</title>
        <authorList>
            <consortium name="The Broad Institute Genomics Platform"/>
            <consortium name="The Broad Institute Genome Sequencing Center for Infectious Disease"/>
            <person name="Wu L."/>
            <person name="Ma J."/>
        </authorList>
    </citation>
    <scope>NUCLEOTIDE SEQUENCE [LARGE SCALE GENOMIC DNA]</scope>
    <source>
        <strain evidence="13">DFY41</strain>
    </source>
</reference>
<keyword evidence="10" id="KW-0812">Transmembrane</keyword>
<sequence>METRLSRSDVLVPAGLFALGALELSQLRVDGWAVGIVIEAVAALLLVWRRRVTLLACSAAGLVLMVMPWVGPAMDEPATPILFVFLICYSLGRWIEDLRGLVGIGILLAMTLVNYVGVDARDHDITDVVFVAALSLPPWFFGRMMRRLAVQSEQLARQAELLREEAVRAERDRIARELHDVIAHSLSAMVVQTAAAEDLVRTDPDRAAGLLASVAATGREALTETGRLLHLIRDDADELGLRPAPGLREVPRLVEEFRAGGLDVAAALDLPDGPVPAAVDVSSYRVVQEALTNALKYADGPVDLRIDSSAGELRITCANRAGAARADGAGLGLQGMAERVAVLGGTLRHGLSDRAFSLDVAIPLGEAAP</sequence>
<dbReference type="PANTHER" id="PTHR24421">
    <property type="entry name" value="NITRATE/NITRITE SENSOR PROTEIN NARX-RELATED"/>
    <property type="match status" value="1"/>
</dbReference>
<feature type="coiled-coil region" evidence="9">
    <location>
        <begin position="145"/>
        <end position="172"/>
    </location>
</feature>
<comment type="caution">
    <text evidence="12">The sequence shown here is derived from an EMBL/GenBank/DDBJ whole genome shotgun (WGS) entry which is preliminary data.</text>
</comment>
<dbReference type="RefSeq" id="WP_378591197.1">
    <property type="nucleotide sequence ID" value="NZ_JBHSKD010000018.1"/>
</dbReference>
<accession>A0ABW0BKN4</accession>
<dbReference type="InterPro" id="IPR011712">
    <property type="entry name" value="Sig_transdc_His_kin_sub3_dim/P"/>
</dbReference>
<keyword evidence="8" id="KW-0902">Two-component regulatory system</keyword>
<keyword evidence="4" id="KW-0808">Transferase</keyword>
<keyword evidence="7" id="KW-0067">ATP-binding</keyword>
<dbReference type="EC" id="2.7.13.3" evidence="2"/>
<feature type="transmembrane region" description="Helical" evidence="10">
    <location>
        <begin position="31"/>
        <end position="48"/>
    </location>
</feature>
<evidence type="ECO:0000256" key="1">
    <source>
        <dbReference type="ARBA" id="ARBA00000085"/>
    </source>
</evidence>
<keyword evidence="6 12" id="KW-0418">Kinase</keyword>
<dbReference type="InterPro" id="IPR050482">
    <property type="entry name" value="Sensor_HK_TwoCompSys"/>
</dbReference>
<evidence type="ECO:0000313" key="12">
    <source>
        <dbReference type="EMBL" id="MFC5177826.1"/>
    </source>
</evidence>
<evidence type="ECO:0000256" key="4">
    <source>
        <dbReference type="ARBA" id="ARBA00022679"/>
    </source>
</evidence>
<evidence type="ECO:0000256" key="10">
    <source>
        <dbReference type="SAM" id="Phobius"/>
    </source>
</evidence>
<dbReference type="Gene3D" id="1.20.5.1930">
    <property type="match status" value="1"/>
</dbReference>
<evidence type="ECO:0000256" key="7">
    <source>
        <dbReference type="ARBA" id="ARBA00022840"/>
    </source>
</evidence>
<name>A0ABW0BKN4_9ACTN</name>
<protein>
    <recommendedName>
        <fullName evidence="2">histidine kinase</fullName>
        <ecNumber evidence="2">2.7.13.3</ecNumber>
    </recommendedName>
</protein>
<feature type="transmembrane region" description="Helical" evidence="10">
    <location>
        <begin position="101"/>
        <end position="118"/>
    </location>
</feature>
<evidence type="ECO:0000256" key="3">
    <source>
        <dbReference type="ARBA" id="ARBA00022553"/>
    </source>
</evidence>
<keyword evidence="10" id="KW-1133">Transmembrane helix</keyword>
<comment type="catalytic activity">
    <reaction evidence="1">
        <text>ATP + protein L-histidine = ADP + protein N-phospho-L-histidine.</text>
        <dbReference type="EC" id="2.7.13.3"/>
    </reaction>
</comment>